<dbReference type="SUPFAM" id="SSF55729">
    <property type="entry name" value="Acyl-CoA N-acyltransferases (Nat)"/>
    <property type="match status" value="1"/>
</dbReference>
<evidence type="ECO:0000313" key="5">
    <source>
        <dbReference type="Proteomes" id="UP000677616"/>
    </source>
</evidence>
<feature type="domain" description="N-acetyltransferase" evidence="3">
    <location>
        <begin position="1"/>
        <end position="155"/>
    </location>
</feature>
<dbReference type="InterPro" id="IPR050832">
    <property type="entry name" value="Bact_Acetyltransf"/>
</dbReference>
<evidence type="ECO:0000256" key="1">
    <source>
        <dbReference type="ARBA" id="ARBA00022679"/>
    </source>
</evidence>
<dbReference type="PANTHER" id="PTHR43877">
    <property type="entry name" value="AMINOALKYLPHOSPHONATE N-ACETYLTRANSFERASE-RELATED-RELATED"/>
    <property type="match status" value="1"/>
</dbReference>
<dbReference type="InterPro" id="IPR016181">
    <property type="entry name" value="Acyl_CoA_acyltransferase"/>
</dbReference>
<name>A0ABX7YMC8_9STRE</name>
<protein>
    <submittedName>
        <fullName evidence="4">GNAT family N-acetyltransferase</fullName>
    </submittedName>
</protein>
<dbReference type="InterPro" id="IPR000182">
    <property type="entry name" value="GNAT_dom"/>
</dbReference>
<dbReference type="Gene3D" id="3.40.630.30">
    <property type="match status" value="1"/>
</dbReference>
<dbReference type="PROSITE" id="PS51186">
    <property type="entry name" value="GNAT"/>
    <property type="match status" value="1"/>
</dbReference>
<dbReference type="CDD" id="cd04301">
    <property type="entry name" value="NAT_SF"/>
    <property type="match status" value="1"/>
</dbReference>
<gene>
    <name evidence="4" type="ORF">INT76_03625</name>
</gene>
<accession>A0ABX7YMC8</accession>
<dbReference type="Pfam" id="PF00583">
    <property type="entry name" value="Acetyltransf_1"/>
    <property type="match status" value="1"/>
</dbReference>
<evidence type="ECO:0000256" key="2">
    <source>
        <dbReference type="ARBA" id="ARBA00023315"/>
    </source>
</evidence>
<dbReference type="EMBL" id="CP073084">
    <property type="protein sequence ID" value="QUE54985.1"/>
    <property type="molecule type" value="Genomic_DNA"/>
</dbReference>
<keyword evidence="1" id="KW-0808">Transferase</keyword>
<keyword evidence="5" id="KW-1185">Reference proteome</keyword>
<dbReference type="Proteomes" id="UP000677616">
    <property type="component" value="Chromosome"/>
</dbReference>
<reference evidence="4 5" key="1">
    <citation type="submission" date="2021-04" db="EMBL/GenBank/DDBJ databases">
        <title>Complete genome sequence of a novel Streptococcus species.</title>
        <authorList>
            <person name="Teng J.L.L."/>
        </authorList>
    </citation>
    <scope>NUCLEOTIDE SEQUENCE [LARGE SCALE GENOMIC DNA]</scope>
    <source>
        <strain evidence="4 5">HKU75</strain>
    </source>
</reference>
<dbReference type="RefSeq" id="WP_212572300.1">
    <property type="nucleotide sequence ID" value="NZ_CP073084.1"/>
</dbReference>
<proteinExistence type="predicted"/>
<organism evidence="4 5">
    <name type="scientific">Streptococcus oriscaviae</name>
    <dbReference type="NCBI Taxonomy" id="2781599"/>
    <lineage>
        <taxon>Bacteria</taxon>
        <taxon>Bacillati</taxon>
        <taxon>Bacillota</taxon>
        <taxon>Bacilli</taxon>
        <taxon>Lactobacillales</taxon>
        <taxon>Streptococcaceae</taxon>
        <taxon>Streptococcus</taxon>
    </lineage>
</organism>
<evidence type="ECO:0000259" key="3">
    <source>
        <dbReference type="PROSITE" id="PS51186"/>
    </source>
</evidence>
<evidence type="ECO:0000313" key="4">
    <source>
        <dbReference type="EMBL" id="QUE54985.1"/>
    </source>
</evidence>
<keyword evidence="2" id="KW-0012">Acyltransferase</keyword>
<sequence>MAIRPATKTDIPTLQALLQDILEVHHRLRPDIFKATGQKYSAEELAFLLEDKTKPVFVYEKDGEVLGHLFCKILESKSQVIKPSKTLFIDDLCVAESARGLGIGEAFYQYALELARELGCQTVSLDVWEANKGAVRFYERLGMKVQRLRMEQRVE</sequence>